<dbReference type="SUPFAM" id="SSF89392">
    <property type="entry name" value="Prokaryotic lipoproteins and lipoprotein localization factors"/>
    <property type="match status" value="1"/>
</dbReference>
<dbReference type="OrthoDB" id="3369896at2"/>
<evidence type="ECO:0008006" key="3">
    <source>
        <dbReference type="Google" id="ProtNLM"/>
    </source>
</evidence>
<evidence type="ECO:0000313" key="1">
    <source>
        <dbReference type="EMBL" id="AYG82776.1"/>
    </source>
</evidence>
<dbReference type="EMBL" id="CP032698">
    <property type="protein sequence ID" value="AYG82776.1"/>
    <property type="molecule type" value="Genomic_DNA"/>
</dbReference>
<dbReference type="KEGG" id="shun:DWB77_04963"/>
<gene>
    <name evidence="1" type="ORF">DWB77_04963</name>
</gene>
<organism evidence="1 2">
    <name type="scientific">Streptomyces hundungensis</name>
    <dbReference type="NCBI Taxonomy" id="1077946"/>
    <lineage>
        <taxon>Bacteria</taxon>
        <taxon>Bacillati</taxon>
        <taxon>Actinomycetota</taxon>
        <taxon>Actinomycetes</taxon>
        <taxon>Kitasatosporales</taxon>
        <taxon>Streptomycetaceae</taxon>
        <taxon>Streptomyces</taxon>
    </lineage>
</organism>
<evidence type="ECO:0000313" key="2">
    <source>
        <dbReference type="Proteomes" id="UP000271554"/>
    </source>
</evidence>
<dbReference type="PROSITE" id="PS51257">
    <property type="entry name" value="PROKAR_LIPOPROTEIN"/>
    <property type="match status" value="1"/>
</dbReference>
<dbReference type="InterPro" id="IPR029046">
    <property type="entry name" value="LolA/LolB/LppX"/>
</dbReference>
<dbReference type="Proteomes" id="UP000271554">
    <property type="component" value="Chromosome"/>
</dbReference>
<dbReference type="Gene3D" id="2.50.20.20">
    <property type="match status" value="1"/>
</dbReference>
<proteinExistence type="predicted"/>
<accession>A0A387HG08</accession>
<reference evidence="1 2" key="1">
    <citation type="submission" date="2018-10" db="EMBL/GenBank/DDBJ databases">
        <title>Relationship between Morphology and Antimicrobial Activity in Streptomyces.</title>
        <authorList>
            <person name="Kang H.J."/>
            <person name="Kim S.B."/>
        </authorList>
    </citation>
    <scope>NUCLEOTIDE SEQUENCE [LARGE SCALE GENOMIC DNA]</scope>
    <source>
        <strain evidence="1 2">BH38</strain>
    </source>
</reference>
<dbReference type="AlphaFoldDB" id="A0A387HG08"/>
<protein>
    <recommendedName>
        <fullName evidence="3">Lipoprotein</fullName>
    </recommendedName>
</protein>
<name>A0A387HG08_9ACTN</name>
<sequence length="289" mass="29622">MGMRASGVWLAGAVTVVVGVTGCSAGSAVDTGKKAAGKAAGAADRANSAVLAALTSAGDRSQKAGSAEVTMTTQLQGQAAPTTMSGTYSWGSGLAFDVEVDAKSLQMQQLVSDGTVTMRYVKGAYYYGVDAQPSGPLKDKHWMKIEASAVLGEQGEAAVASSGNPTAGLRSLRYSKNVSEVGKETVLGRATTHYKAVLSKDDLGQAGKVLSGEGDGNLMGQFTGGVSELAFEVWVDGDGMPVRMNEQFGQAKVAMDFKKFGATKSVEVPPASDTADMTEAIKKQSAQAG</sequence>
<keyword evidence="2" id="KW-1185">Reference proteome</keyword>